<dbReference type="Gene3D" id="1.10.10.540">
    <property type="entry name" value="XPC-binding domain"/>
    <property type="match status" value="1"/>
</dbReference>
<dbReference type="FunFam" id="1.10.10.540:FF:000001">
    <property type="entry name" value="UV excision repair protein RAD23 B"/>
    <property type="match status" value="1"/>
</dbReference>
<dbReference type="FunFam" id="3.10.20.90:FF:000175">
    <property type="entry name" value="UV excision repair protein Rad23"/>
    <property type="match status" value="1"/>
</dbReference>
<name>A0A6A5RHU3_9PLEO</name>
<dbReference type="FunFam" id="1.10.8.10:FF:000002">
    <property type="entry name" value="UV excision repair protein RAD23 homolog"/>
    <property type="match status" value="1"/>
</dbReference>
<dbReference type="GO" id="GO:0070628">
    <property type="term" value="F:proteasome binding"/>
    <property type="evidence" value="ECO:0007669"/>
    <property type="project" value="TreeGrafter"/>
</dbReference>
<feature type="region of interest" description="Disordered" evidence="6">
    <location>
        <begin position="188"/>
        <end position="221"/>
    </location>
</feature>
<keyword evidence="1" id="KW-0677">Repeat</keyword>
<dbReference type="SUPFAM" id="SSF54236">
    <property type="entry name" value="Ubiquitin-like"/>
    <property type="match status" value="1"/>
</dbReference>
<evidence type="ECO:0000256" key="1">
    <source>
        <dbReference type="ARBA" id="ARBA00022737"/>
    </source>
</evidence>
<dbReference type="NCBIfam" id="TIGR00601">
    <property type="entry name" value="rad23"/>
    <property type="match status" value="1"/>
</dbReference>
<comment type="subcellular location">
    <subcellularLocation>
        <location evidence="5">Nucleus</location>
    </subcellularLocation>
    <subcellularLocation>
        <location evidence="5">Cytoplasm</location>
    </subcellularLocation>
</comment>
<dbReference type="Gene3D" id="3.10.20.90">
    <property type="entry name" value="Phosphatidylinositol 3-kinase Catalytic Subunit, Chain A, domain 1"/>
    <property type="match status" value="1"/>
</dbReference>
<feature type="region of interest" description="Disordered" evidence="6">
    <location>
        <begin position="80"/>
        <end position="137"/>
    </location>
</feature>
<dbReference type="RefSeq" id="XP_033447062.1">
    <property type="nucleotide sequence ID" value="XM_033586745.1"/>
</dbReference>
<gene>
    <name evidence="9" type="ORF">M421DRAFT_102217</name>
</gene>
<keyword evidence="2 5" id="KW-0227">DNA damage</keyword>
<dbReference type="InterPro" id="IPR029071">
    <property type="entry name" value="Ubiquitin-like_domsf"/>
</dbReference>
<evidence type="ECO:0000313" key="10">
    <source>
        <dbReference type="Proteomes" id="UP000800082"/>
    </source>
</evidence>
<dbReference type="SUPFAM" id="SSF101238">
    <property type="entry name" value="XPC-binding domain"/>
    <property type="match status" value="1"/>
</dbReference>
<feature type="compositionally biased region" description="Low complexity" evidence="6">
    <location>
        <begin position="80"/>
        <end position="114"/>
    </location>
</feature>
<feature type="compositionally biased region" description="Polar residues" evidence="6">
    <location>
        <begin position="115"/>
        <end position="130"/>
    </location>
</feature>
<dbReference type="PANTHER" id="PTHR10621">
    <property type="entry name" value="UV EXCISION REPAIR PROTEIN RAD23"/>
    <property type="match status" value="1"/>
</dbReference>
<keyword evidence="4 5" id="KW-0539">Nucleus</keyword>
<dbReference type="GO" id="GO:0005654">
    <property type="term" value="C:nucleoplasm"/>
    <property type="evidence" value="ECO:0007669"/>
    <property type="project" value="TreeGrafter"/>
</dbReference>
<dbReference type="CDD" id="cd01805">
    <property type="entry name" value="Ubl_Rad23"/>
    <property type="match status" value="1"/>
</dbReference>
<evidence type="ECO:0000256" key="5">
    <source>
        <dbReference type="RuleBase" id="RU367049"/>
    </source>
</evidence>
<evidence type="ECO:0000259" key="8">
    <source>
        <dbReference type="PROSITE" id="PS50053"/>
    </source>
</evidence>
<dbReference type="InterPro" id="IPR006636">
    <property type="entry name" value="STI1_HS-bd"/>
</dbReference>
<keyword evidence="10" id="KW-1185">Reference proteome</keyword>
<dbReference type="GO" id="GO:0043130">
    <property type="term" value="F:ubiquitin binding"/>
    <property type="evidence" value="ECO:0007669"/>
    <property type="project" value="UniProtKB-UniRule"/>
</dbReference>
<keyword evidence="3 5" id="KW-0234">DNA repair</keyword>
<dbReference type="Pfam" id="PF00627">
    <property type="entry name" value="UBA"/>
    <property type="match status" value="2"/>
</dbReference>
<dbReference type="InterPro" id="IPR015940">
    <property type="entry name" value="UBA"/>
</dbReference>
<dbReference type="SMART" id="SM00727">
    <property type="entry name" value="STI1"/>
    <property type="match status" value="1"/>
</dbReference>
<dbReference type="Gene3D" id="1.10.8.10">
    <property type="entry name" value="DNA helicase RuvA subunit, C-terminal domain"/>
    <property type="match status" value="2"/>
</dbReference>
<organism evidence="9 10">
    <name type="scientific">Didymella exigua CBS 183.55</name>
    <dbReference type="NCBI Taxonomy" id="1150837"/>
    <lineage>
        <taxon>Eukaryota</taxon>
        <taxon>Fungi</taxon>
        <taxon>Dikarya</taxon>
        <taxon>Ascomycota</taxon>
        <taxon>Pezizomycotina</taxon>
        <taxon>Dothideomycetes</taxon>
        <taxon>Pleosporomycetidae</taxon>
        <taxon>Pleosporales</taxon>
        <taxon>Pleosporineae</taxon>
        <taxon>Didymellaceae</taxon>
        <taxon>Didymella</taxon>
    </lineage>
</organism>
<feature type="domain" description="UBA" evidence="7">
    <location>
        <begin position="329"/>
        <end position="370"/>
    </location>
</feature>
<sequence>MKITFKDLKQNKFVIEAEPSETIGELKAKIQSDKGWEVPQQKLIYSGKILQDANTIESYNIEEKGFIVCMVSKPKAPAASASKAAPSTPAKPAAPAQTPAAPAAPAVPSASSTAQNVPATPSPVPAQQSERFNDPSALTMGGEREAAIANMESMGFPRTDIDRAMRAAFFNPDRAVEYLLTGIPESALQEQAQSQARAPTSPPPATGGNTGATPAASGGDEPINLFEAAAQAGQGRGGTGGARSGGAGADTLNANSLDFLRNNPQFQQLRQVVQQQPQMLEPILQQVGQGNPQLAQMIASNPEQFLQLLAEDADDDAPLPPGAQSISVTEEEREAIERLCRLGFERDLVIQAYFACDKNEELAANFLFDQPEDLDDQ</sequence>
<protein>
    <recommendedName>
        <fullName evidence="5">UV excision repair protein RAD23</fullName>
    </recommendedName>
</protein>
<evidence type="ECO:0000256" key="3">
    <source>
        <dbReference type="ARBA" id="ARBA00023204"/>
    </source>
</evidence>
<dbReference type="FunFam" id="1.10.8.10:FF:000003">
    <property type="entry name" value="UV excision repair protein RAD23 homolog"/>
    <property type="match status" value="1"/>
</dbReference>
<dbReference type="GO" id="GO:0006289">
    <property type="term" value="P:nucleotide-excision repair"/>
    <property type="evidence" value="ECO:0007669"/>
    <property type="project" value="UniProtKB-UniRule"/>
</dbReference>
<dbReference type="SMART" id="SM00165">
    <property type="entry name" value="UBA"/>
    <property type="match status" value="2"/>
</dbReference>
<dbReference type="SMART" id="SM00213">
    <property type="entry name" value="UBQ"/>
    <property type="match status" value="1"/>
</dbReference>
<dbReference type="EMBL" id="ML978975">
    <property type="protein sequence ID" value="KAF1926810.1"/>
    <property type="molecule type" value="Genomic_DNA"/>
</dbReference>
<comment type="similarity">
    <text evidence="5">Belongs to the RAD23 family.</text>
</comment>
<dbReference type="PANTHER" id="PTHR10621:SF0">
    <property type="entry name" value="UV EXCISION REPAIR PROTEIN RAD23"/>
    <property type="match status" value="1"/>
</dbReference>
<dbReference type="InterPro" id="IPR009060">
    <property type="entry name" value="UBA-like_sf"/>
</dbReference>
<dbReference type="InterPro" id="IPR015360">
    <property type="entry name" value="XPC-bd"/>
</dbReference>
<dbReference type="GO" id="GO:0031593">
    <property type="term" value="F:polyubiquitin modification-dependent protein binding"/>
    <property type="evidence" value="ECO:0007669"/>
    <property type="project" value="UniProtKB-UniRule"/>
</dbReference>
<proteinExistence type="inferred from homology"/>
<evidence type="ECO:0000256" key="4">
    <source>
        <dbReference type="ARBA" id="ARBA00023242"/>
    </source>
</evidence>
<evidence type="ECO:0000259" key="7">
    <source>
        <dbReference type="PROSITE" id="PS50030"/>
    </source>
</evidence>
<dbReference type="CDD" id="cd14281">
    <property type="entry name" value="UBA2_Rad23_like"/>
    <property type="match status" value="1"/>
</dbReference>
<dbReference type="Pfam" id="PF09280">
    <property type="entry name" value="XPC-binding"/>
    <property type="match status" value="1"/>
</dbReference>
<dbReference type="SUPFAM" id="SSF46934">
    <property type="entry name" value="UBA-like"/>
    <property type="match status" value="2"/>
</dbReference>
<dbReference type="GO" id="GO:0003684">
    <property type="term" value="F:damaged DNA binding"/>
    <property type="evidence" value="ECO:0007669"/>
    <property type="project" value="UniProtKB-UniRule"/>
</dbReference>
<dbReference type="GO" id="GO:0043161">
    <property type="term" value="P:proteasome-mediated ubiquitin-dependent protein catabolic process"/>
    <property type="evidence" value="ECO:0007669"/>
    <property type="project" value="UniProtKB-UniRule"/>
</dbReference>
<dbReference type="InterPro" id="IPR000626">
    <property type="entry name" value="Ubiquitin-like_dom"/>
</dbReference>
<dbReference type="PROSITE" id="PS50053">
    <property type="entry name" value="UBIQUITIN_2"/>
    <property type="match status" value="1"/>
</dbReference>
<evidence type="ECO:0000256" key="2">
    <source>
        <dbReference type="ARBA" id="ARBA00022763"/>
    </source>
</evidence>
<accession>A0A6A5RHU3</accession>
<reference evidence="9" key="1">
    <citation type="journal article" date="2020" name="Stud. Mycol.">
        <title>101 Dothideomycetes genomes: a test case for predicting lifestyles and emergence of pathogens.</title>
        <authorList>
            <person name="Haridas S."/>
            <person name="Albert R."/>
            <person name="Binder M."/>
            <person name="Bloem J."/>
            <person name="Labutti K."/>
            <person name="Salamov A."/>
            <person name="Andreopoulos B."/>
            <person name="Baker S."/>
            <person name="Barry K."/>
            <person name="Bills G."/>
            <person name="Bluhm B."/>
            <person name="Cannon C."/>
            <person name="Castanera R."/>
            <person name="Culley D."/>
            <person name="Daum C."/>
            <person name="Ezra D."/>
            <person name="Gonzalez J."/>
            <person name="Henrissat B."/>
            <person name="Kuo A."/>
            <person name="Liang C."/>
            <person name="Lipzen A."/>
            <person name="Lutzoni F."/>
            <person name="Magnuson J."/>
            <person name="Mondo S."/>
            <person name="Nolan M."/>
            <person name="Ohm R."/>
            <person name="Pangilinan J."/>
            <person name="Park H.-J."/>
            <person name="Ramirez L."/>
            <person name="Alfaro M."/>
            <person name="Sun H."/>
            <person name="Tritt A."/>
            <person name="Yoshinaga Y."/>
            <person name="Zwiers L.-H."/>
            <person name="Turgeon B."/>
            <person name="Goodwin S."/>
            <person name="Spatafora J."/>
            <person name="Crous P."/>
            <person name="Grigoriev I."/>
        </authorList>
    </citation>
    <scope>NUCLEOTIDE SEQUENCE</scope>
    <source>
        <strain evidence="9">CBS 183.55</strain>
    </source>
</reference>
<feature type="compositionally biased region" description="Low complexity" evidence="6">
    <location>
        <begin position="188"/>
        <end position="199"/>
    </location>
</feature>
<dbReference type="Pfam" id="PF00240">
    <property type="entry name" value="ubiquitin"/>
    <property type="match status" value="1"/>
</dbReference>
<dbReference type="InterPro" id="IPR004806">
    <property type="entry name" value="Rad23"/>
</dbReference>
<dbReference type="GO" id="GO:0005829">
    <property type="term" value="C:cytosol"/>
    <property type="evidence" value="ECO:0007669"/>
    <property type="project" value="TreeGrafter"/>
</dbReference>
<dbReference type="OrthoDB" id="419317at2759"/>
<dbReference type="AlphaFoldDB" id="A0A6A5RHU3"/>
<evidence type="ECO:0000256" key="6">
    <source>
        <dbReference type="SAM" id="MobiDB-lite"/>
    </source>
</evidence>
<dbReference type="Proteomes" id="UP000800082">
    <property type="component" value="Unassembled WGS sequence"/>
</dbReference>
<dbReference type="PROSITE" id="PS50030">
    <property type="entry name" value="UBA"/>
    <property type="match status" value="2"/>
</dbReference>
<dbReference type="PRINTS" id="PR01839">
    <property type="entry name" value="RAD23PROTEIN"/>
</dbReference>
<evidence type="ECO:0000313" key="9">
    <source>
        <dbReference type="EMBL" id="KAF1926810.1"/>
    </source>
</evidence>
<dbReference type="GeneID" id="54344391"/>
<dbReference type="InterPro" id="IPR036353">
    <property type="entry name" value="XPC-bd_sf"/>
</dbReference>
<keyword evidence="5" id="KW-0963">Cytoplasm</keyword>
<feature type="domain" description="Ubiquitin-like" evidence="8">
    <location>
        <begin position="1"/>
        <end position="76"/>
    </location>
</feature>
<comment type="function">
    <text evidence="5">Multiubiquitin chain receptor involved in modulation of proteasomal degradation. Involved in nucleotide excision repair.</text>
</comment>
<feature type="domain" description="UBA" evidence="7">
    <location>
        <begin position="142"/>
        <end position="182"/>
    </location>
</feature>
<dbReference type="CDD" id="cd14280">
    <property type="entry name" value="UBA1_Rad23_like"/>
    <property type="match status" value="1"/>
</dbReference>